<protein>
    <submittedName>
        <fullName evidence="1">Uncharacterized protein</fullName>
    </submittedName>
</protein>
<accession>A0A5B7FG08</accession>
<dbReference type="Proteomes" id="UP000324222">
    <property type="component" value="Unassembled WGS sequence"/>
</dbReference>
<sequence>MWTWKHVEDEKQPRSPALHASLHTFSVLCDPFADQLSGTGPVLTEDFCGFDPDVPRNDKSGLNYFQLFMSDESLNQTPLLRQFGWLAGWLESQVESLIAAKETHCCWNTASLPSQAKPNHNTSLLQHLEPSTTPRVAHNTWSHEEQLA</sequence>
<name>A0A5B7FG08_PORTR</name>
<keyword evidence="2" id="KW-1185">Reference proteome</keyword>
<dbReference type="AlphaFoldDB" id="A0A5B7FG08"/>
<comment type="caution">
    <text evidence="1">The sequence shown here is derived from an EMBL/GenBank/DDBJ whole genome shotgun (WGS) entry which is preliminary data.</text>
</comment>
<proteinExistence type="predicted"/>
<dbReference type="OrthoDB" id="6350180at2759"/>
<gene>
    <name evidence="1" type="ORF">E2C01_038139</name>
</gene>
<reference evidence="1 2" key="1">
    <citation type="submission" date="2019-05" db="EMBL/GenBank/DDBJ databases">
        <title>Another draft genome of Portunus trituberculatus and its Hox gene families provides insights of decapod evolution.</title>
        <authorList>
            <person name="Jeong J.-H."/>
            <person name="Song I."/>
            <person name="Kim S."/>
            <person name="Choi T."/>
            <person name="Kim D."/>
            <person name="Ryu S."/>
            <person name="Kim W."/>
        </authorList>
    </citation>
    <scope>NUCLEOTIDE SEQUENCE [LARGE SCALE GENOMIC DNA]</scope>
    <source>
        <tissue evidence="1">Muscle</tissue>
    </source>
</reference>
<dbReference type="EMBL" id="VSRR010006294">
    <property type="protein sequence ID" value="MPC44465.1"/>
    <property type="molecule type" value="Genomic_DNA"/>
</dbReference>
<organism evidence="1 2">
    <name type="scientific">Portunus trituberculatus</name>
    <name type="common">Swimming crab</name>
    <name type="synonym">Neptunus trituberculatus</name>
    <dbReference type="NCBI Taxonomy" id="210409"/>
    <lineage>
        <taxon>Eukaryota</taxon>
        <taxon>Metazoa</taxon>
        <taxon>Ecdysozoa</taxon>
        <taxon>Arthropoda</taxon>
        <taxon>Crustacea</taxon>
        <taxon>Multicrustacea</taxon>
        <taxon>Malacostraca</taxon>
        <taxon>Eumalacostraca</taxon>
        <taxon>Eucarida</taxon>
        <taxon>Decapoda</taxon>
        <taxon>Pleocyemata</taxon>
        <taxon>Brachyura</taxon>
        <taxon>Eubrachyura</taxon>
        <taxon>Portunoidea</taxon>
        <taxon>Portunidae</taxon>
        <taxon>Portuninae</taxon>
        <taxon>Portunus</taxon>
    </lineage>
</organism>
<evidence type="ECO:0000313" key="1">
    <source>
        <dbReference type="EMBL" id="MPC44465.1"/>
    </source>
</evidence>
<evidence type="ECO:0000313" key="2">
    <source>
        <dbReference type="Proteomes" id="UP000324222"/>
    </source>
</evidence>